<feature type="chain" id="PRO_5017597854" description="Secreted protein" evidence="2">
    <location>
        <begin position="17"/>
        <end position="390"/>
    </location>
</feature>
<keyword evidence="4" id="KW-1185">Reference proteome</keyword>
<dbReference type="Proteomes" id="UP000256829">
    <property type="component" value="Unassembled WGS sequence"/>
</dbReference>
<feature type="compositionally biased region" description="Basic and acidic residues" evidence="1">
    <location>
        <begin position="358"/>
        <end position="373"/>
    </location>
</feature>
<dbReference type="SUPFAM" id="SSF52096">
    <property type="entry name" value="ClpP/crotonase"/>
    <property type="match status" value="1"/>
</dbReference>
<organism evidence="3 4">
    <name type="scientific">Lysobacter soli</name>
    <dbReference type="NCBI Taxonomy" id="453783"/>
    <lineage>
        <taxon>Bacteria</taxon>
        <taxon>Pseudomonadati</taxon>
        <taxon>Pseudomonadota</taxon>
        <taxon>Gammaproteobacteria</taxon>
        <taxon>Lysobacterales</taxon>
        <taxon>Lysobacteraceae</taxon>
        <taxon>Lysobacter</taxon>
    </lineage>
</organism>
<reference evidence="3 4" key="1">
    <citation type="submission" date="2018-08" db="EMBL/GenBank/DDBJ databases">
        <title>Lysobacter soli KCTC 22011, whole genome shotgun sequence.</title>
        <authorList>
            <person name="Zhang X."/>
            <person name="Feng G."/>
            <person name="Zhu H."/>
        </authorList>
    </citation>
    <scope>NUCLEOTIDE SEQUENCE [LARGE SCALE GENOMIC DNA]</scope>
    <source>
        <strain evidence="3 4">KCTC 22011</strain>
    </source>
</reference>
<feature type="signal peptide" evidence="2">
    <location>
        <begin position="1"/>
        <end position="16"/>
    </location>
</feature>
<gene>
    <name evidence="3" type="ORF">DX912_02980</name>
</gene>
<evidence type="ECO:0000313" key="4">
    <source>
        <dbReference type="Proteomes" id="UP000256829"/>
    </source>
</evidence>
<dbReference type="PROSITE" id="PS51257">
    <property type="entry name" value="PROKAR_LIPOPROTEIN"/>
    <property type="match status" value="1"/>
</dbReference>
<keyword evidence="2" id="KW-0732">Signal</keyword>
<protein>
    <recommendedName>
        <fullName evidence="5">Secreted protein</fullName>
    </recommendedName>
</protein>
<dbReference type="AlphaFoldDB" id="A0A3D8VK13"/>
<comment type="caution">
    <text evidence="3">The sequence shown here is derived from an EMBL/GenBank/DDBJ whole genome shotgun (WGS) entry which is preliminary data.</text>
</comment>
<feature type="region of interest" description="Disordered" evidence="1">
    <location>
        <begin position="346"/>
        <end position="390"/>
    </location>
</feature>
<evidence type="ECO:0000256" key="2">
    <source>
        <dbReference type="SAM" id="SignalP"/>
    </source>
</evidence>
<name>A0A3D8VK13_9GAMM</name>
<evidence type="ECO:0000256" key="1">
    <source>
        <dbReference type="SAM" id="MobiDB-lite"/>
    </source>
</evidence>
<dbReference type="RefSeq" id="WP_115840937.1">
    <property type="nucleotide sequence ID" value="NZ_CP183976.1"/>
</dbReference>
<sequence>MPIRAVALLLSCLVIAACQRPEAETTQGLVIEEVAAPQDGGAISTAPVKVAPVKPEGTRQARTSIREIARPEPAPEPHKPWAAPLELTAGAASISCDLDYVEKGDGEVLTTFDRDGLKAALAPCEAGGVARLRYKGKVTAEFGTLVERVTEVADSMDIGKRVLDIDSAGGQVEDAIQAGDYIAESRWTIWVREGAICHSACVFILSAGDTRMIAGQVGIHRIIRMSSTATTRAQLNAELRVVYERVRDYLERNGAATAVADLMMAVPNRSLRLLTTEELELYGLDGVNPAQDDLDRLRLMRKCGEDFVSRRDSFVRAFDKRCKSPDTDLDALNACGLKLRTDFGFPDQTCPSESPLSEFDRDTATLEPPKGEDGAQSVSKAAPQKRRSDS</sequence>
<evidence type="ECO:0000313" key="3">
    <source>
        <dbReference type="EMBL" id="RDY69719.1"/>
    </source>
</evidence>
<evidence type="ECO:0008006" key="5">
    <source>
        <dbReference type="Google" id="ProtNLM"/>
    </source>
</evidence>
<dbReference type="InterPro" id="IPR029045">
    <property type="entry name" value="ClpP/crotonase-like_dom_sf"/>
</dbReference>
<dbReference type="EMBL" id="QTJR01000001">
    <property type="protein sequence ID" value="RDY69719.1"/>
    <property type="molecule type" value="Genomic_DNA"/>
</dbReference>
<dbReference type="Gene3D" id="3.90.226.10">
    <property type="entry name" value="2-enoyl-CoA Hydratase, Chain A, domain 1"/>
    <property type="match status" value="1"/>
</dbReference>
<proteinExistence type="predicted"/>
<accession>A0A3D8VK13</accession>